<dbReference type="Proteomes" id="UP001164539">
    <property type="component" value="Chromosome 2"/>
</dbReference>
<protein>
    <submittedName>
        <fullName evidence="1">Uncharacterized protein</fullName>
    </submittedName>
</protein>
<evidence type="ECO:0000313" key="1">
    <source>
        <dbReference type="EMBL" id="KAJ4724456.1"/>
    </source>
</evidence>
<proteinExistence type="predicted"/>
<sequence length="66" mass="7569">MSCSVSKIDGEQLVVAKAVDDNFRSGRQEARPVHPKIPRLQVQKSTTRTRKRRAVHQQYARNLVIL</sequence>
<dbReference type="EMBL" id="CM051395">
    <property type="protein sequence ID" value="KAJ4724456.1"/>
    <property type="molecule type" value="Genomic_DNA"/>
</dbReference>
<comment type="caution">
    <text evidence="1">The sequence shown here is derived from an EMBL/GenBank/DDBJ whole genome shotgun (WGS) entry which is preliminary data.</text>
</comment>
<reference evidence="1 2" key="1">
    <citation type="journal article" date="2023" name="Science">
        <title>Complex scaffold remodeling in plant triterpene biosynthesis.</title>
        <authorList>
            <person name="De La Pena R."/>
            <person name="Hodgson H."/>
            <person name="Liu J.C."/>
            <person name="Stephenson M.J."/>
            <person name="Martin A.C."/>
            <person name="Owen C."/>
            <person name="Harkess A."/>
            <person name="Leebens-Mack J."/>
            <person name="Jimenez L.E."/>
            <person name="Osbourn A."/>
            <person name="Sattely E.S."/>
        </authorList>
    </citation>
    <scope>NUCLEOTIDE SEQUENCE [LARGE SCALE GENOMIC DNA]</scope>
    <source>
        <strain evidence="2">cv. JPN11</strain>
        <tissue evidence="1">Leaf</tissue>
    </source>
</reference>
<keyword evidence="2" id="KW-1185">Reference proteome</keyword>
<name>A0ACC1YM10_MELAZ</name>
<gene>
    <name evidence="1" type="ORF">OWV82_003448</name>
</gene>
<accession>A0ACC1YM10</accession>
<evidence type="ECO:0000313" key="2">
    <source>
        <dbReference type="Proteomes" id="UP001164539"/>
    </source>
</evidence>
<organism evidence="1 2">
    <name type="scientific">Melia azedarach</name>
    <name type="common">Chinaberry tree</name>
    <dbReference type="NCBI Taxonomy" id="155640"/>
    <lineage>
        <taxon>Eukaryota</taxon>
        <taxon>Viridiplantae</taxon>
        <taxon>Streptophyta</taxon>
        <taxon>Embryophyta</taxon>
        <taxon>Tracheophyta</taxon>
        <taxon>Spermatophyta</taxon>
        <taxon>Magnoliopsida</taxon>
        <taxon>eudicotyledons</taxon>
        <taxon>Gunneridae</taxon>
        <taxon>Pentapetalae</taxon>
        <taxon>rosids</taxon>
        <taxon>malvids</taxon>
        <taxon>Sapindales</taxon>
        <taxon>Meliaceae</taxon>
        <taxon>Melia</taxon>
    </lineage>
</organism>